<evidence type="ECO:0000256" key="3">
    <source>
        <dbReference type="ARBA" id="ARBA00022630"/>
    </source>
</evidence>
<dbReference type="GO" id="GO:1903457">
    <property type="term" value="P:lactate catabolic process"/>
    <property type="evidence" value="ECO:0007669"/>
    <property type="project" value="TreeGrafter"/>
</dbReference>
<keyword evidence="7" id="KW-0560">Oxidoreductase</keyword>
<evidence type="ECO:0000256" key="10">
    <source>
        <dbReference type="ARBA" id="ARBA00038897"/>
    </source>
</evidence>
<dbReference type="GO" id="GO:0046872">
    <property type="term" value="F:metal ion binding"/>
    <property type="evidence" value="ECO:0007669"/>
    <property type="project" value="UniProtKB-KW"/>
</dbReference>
<dbReference type="Pfam" id="PF13183">
    <property type="entry name" value="Fer4_8"/>
    <property type="match status" value="1"/>
</dbReference>
<protein>
    <recommendedName>
        <fullName evidence="10">D-lactate dehydrogenase (cytochrome)</fullName>
        <ecNumber evidence="10">1.1.2.4</ecNumber>
    </recommendedName>
</protein>
<accession>A0A1Y3YRJ3</accession>
<gene>
    <name evidence="11" type="ORF">DWW57_04090</name>
</gene>
<dbReference type="Gene3D" id="1.10.1060.10">
    <property type="entry name" value="Alpha-helical ferredoxin"/>
    <property type="match status" value="1"/>
</dbReference>
<organism evidence="11 12">
    <name type="scientific">Odoribacter splanchnicus</name>
    <dbReference type="NCBI Taxonomy" id="28118"/>
    <lineage>
        <taxon>Bacteria</taxon>
        <taxon>Pseudomonadati</taxon>
        <taxon>Bacteroidota</taxon>
        <taxon>Bacteroidia</taxon>
        <taxon>Bacteroidales</taxon>
        <taxon>Odoribacteraceae</taxon>
        <taxon>Odoribacter</taxon>
    </lineage>
</organism>
<dbReference type="PANTHER" id="PTHR11748">
    <property type="entry name" value="D-LACTATE DEHYDROGENASE"/>
    <property type="match status" value="1"/>
</dbReference>
<dbReference type="GO" id="GO:0008720">
    <property type="term" value="F:D-lactate dehydrogenase (NAD+) activity"/>
    <property type="evidence" value="ECO:0007669"/>
    <property type="project" value="TreeGrafter"/>
</dbReference>
<dbReference type="InterPro" id="IPR016164">
    <property type="entry name" value="FAD-linked_Oxase-like_C"/>
</dbReference>
<dbReference type="Proteomes" id="UP000284243">
    <property type="component" value="Unassembled WGS sequence"/>
</dbReference>
<comment type="cofactor">
    <cofactor evidence="1">
        <name>FAD</name>
        <dbReference type="ChEBI" id="CHEBI:57692"/>
    </cofactor>
</comment>
<proteinExistence type="inferred from homology"/>
<dbReference type="SUPFAM" id="SSF46548">
    <property type="entry name" value="alpha-helical ferredoxin"/>
    <property type="match status" value="1"/>
</dbReference>
<keyword evidence="6" id="KW-0809">Transit peptide</keyword>
<evidence type="ECO:0000313" key="12">
    <source>
        <dbReference type="Proteomes" id="UP000284243"/>
    </source>
</evidence>
<evidence type="ECO:0000256" key="7">
    <source>
        <dbReference type="ARBA" id="ARBA00023002"/>
    </source>
</evidence>
<dbReference type="PANTHER" id="PTHR11748:SF111">
    <property type="entry name" value="D-LACTATE DEHYDROGENASE, MITOCHONDRIAL-RELATED"/>
    <property type="match status" value="1"/>
</dbReference>
<reference evidence="11 12" key="1">
    <citation type="submission" date="2018-08" db="EMBL/GenBank/DDBJ databases">
        <title>A genome reference for cultivated species of the human gut microbiota.</title>
        <authorList>
            <person name="Zou Y."/>
            <person name="Xue W."/>
            <person name="Luo G."/>
        </authorList>
    </citation>
    <scope>NUCLEOTIDE SEQUENCE [LARGE SCALE GENOMIC DNA]</scope>
    <source>
        <strain evidence="11 12">AF16-14</strain>
    </source>
</reference>
<dbReference type="Pfam" id="PF02913">
    <property type="entry name" value="FAD-oxidase_C"/>
    <property type="match status" value="1"/>
</dbReference>
<dbReference type="InterPro" id="IPR016166">
    <property type="entry name" value="FAD-bd_PCMH"/>
</dbReference>
<dbReference type="EMBL" id="QRYC01000004">
    <property type="protein sequence ID" value="RGU57687.1"/>
    <property type="molecule type" value="Genomic_DNA"/>
</dbReference>
<name>A0A1Y3YRJ3_9BACT</name>
<dbReference type="Gene3D" id="3.30.43.10">
    <property type="entry name" value="Uridine Diphospho-n-acetylenolpyruvylglucosamine Reductase, domain 2"/>
    <property type="match status" value="1"/>
</dbReference>
<dbReference type="EC" id="1.1.2.4" evidence="10"/>
<keyword evidence="5" id="KW-0274">FAD</keyword>
<evidence type="ECO:0000256" key="9">
    <source>
        <dbReference type="ARBA" id="ARBA00023014"/>
    </source>
</evidence>
<dbReference type="Gene3D" id="3.30.70.2740">
    <property type="match status" value="1"/>
</dbReference>
<keyword evidence="9" id="KW-0411">Iron-sulfur</keyword>
<dbReference type="GO" id="GO:0051536">
    <property type="term" value="F:iron-sulfur cluster binding"/>
    <property type="evidence" value="ECO:0007669"/>
    <property type="project" value="UniProtKB-KW"/>
</dbReference>
<keyword evidence="8" id="KW-0408">Iron</keyword>
<dbReference type="RefSeq" id="WP_022159696.1">
    <property type="nucleotide sequence ID" value="NZ_BAABYK010000001.1"/>
</dbReference>
<evidence type="ECO:0000256" key="5">
    <source>
        <dbReference type="ARBA" id="ARBA00022827"/>
    </source>
</evidence>
<dbReference type="AlphaFoldDB" id="A0A1Y3YRJ3"/>
<dbReference type="InterPro" id="IPR006094">
    <property type="entry name" value="Oxid_FAD_bind_N"/>
</dbReference>
<dbReference type="InterPro" id="IPR009051">
    <property type="entry name" value="Helical_ferredxn"/>
</dbReference>
<dbReference type="PROSITE" id="PS51379">
    <property type="entry name" value="4FE4S_FER_2"/>
    <property type="match status" value="1"/>
</dbReference>
<comment type="similarity">
    <text evidence="2">Belongs to the FAD-binding oxidoreductase/transferase type 4 family.</text>
</comment>
<evidence type="ECO:0000256" key="1">
    <source>
        <dbReference type="ARBA" id="ARBA00001974"/>
    </source>
</evidence>
<dbReference type="InterPro" id="IPR004113">
    <property type="entry name" value="FAD-bd_oxidored_4_C"/>
</dbReference>
<dbReference type="InterPro" id="IPR017896">
    <property type="entry name" value="4Fe4S_Fe-S-bd"/>
</dbReference>
<keyword evidence="4" id="KW-0479">Metal-binding</keyword>
<dbReference type="SUPFAM" id="SSF56176">
    <property type="entry name" value="FAD-binding/transporter-associated domain-like"/>
    <property type="match status" value="1"/>
</dbReference>
<dbReference type="InterPro" id="IPR036318">
    <property type="entry name" value="FAD-bd_PCMH-like_sf"/>
</dbReference>
<dbReference type="InterPro" id="IPR016167">
    <property type="entry name" value="FAD-bd_PCMH_sub1"/>
</dbReference>
<keyword evidence="3" id="KW-0285">Flavoprotein</keyword>
<evidence type="ECO:0000256" key="8">
    <source>
        <dbReference type="ARBA" id="ARBA00023004"/>
    </source>
</evidence>
<dbReference type="GO" id="GO:0004458">
    <property type="term" value="F:D-lactate dehydrogenase (cytochrome) activity"/>
    <property type="evidence" value="ECO:0007669"/>
    <property type="project" value="UniProtKB-EC"/>
</dbReference>
<dbReference type="PROSITE" id="PS51387">
    <property type="entry name" value="FAD_PCMH"/>
    <property type="match status" value="1"/>
</dbReference>
<dbReference type="InterPro" id="IPR016169">
    <property type="entry name" value="FAD-bd_PCMH_sub2"/>
</dbReference>
<dbReference type="Pfam" id="PF01565">
    <property type="entry name" value="FAD_binding_4"/>
    <property type="match status" value="1"/>
</dbReference>
<evidence type="ECO:0000256" key="6">
    <source>
        <dbReference type="ARBA" id="ARBA00022946"/>
    </source>
</evidence>
<sequence length="934" mass="104237">MNRQLLHRLGGIFDTHQILASDLYREIYSRDGSYFDIKPEVIVRPDTPQQVQQLLAIASEAGVNVTFRTGGTSLSGQSVNEGIICELRTAWKKSEVRDHGRKIWFEPGLTAHQINTILKKYQTRIGPDPASAIAAMMGGILSNNSSGMQTGTRYNSYHTLSAIEFMLANGHRYNSSVAADRQRFEQEEEWLCQGLLRIREQILKNDEIRNRIIEKYKIKNVTGYSMNAFVDFEHPMDIFAHLLIGGEGTLGFIVSAELNTLPLMPVYSSAMLYFKDATQAAASAALLGESGAVSVEMMDYAALSSLGNRPELPRGTTAMLIDYGAQSPEEMQDMVKRLQPRLKKLDGMVDMEEFTHTVSEREKLWEVRNGIFPCVAGARIPGNAVVLEDVAAPVGKLADLVGGLQQLFRKHGYEGSIFGHARDGNVHPLVTSGMETVTEVNNFSRFMEGMVTLVLSLDGSLKGEHGTGRAVAPFVEREWGTEIYAMMQELKRLADPKGILNKGVILNEDPDAHLHSIKKMTLFAGELNYKKADTCIECGFCEHVCPSRYVTLTPRQRLQARRIIERTGSRELEKEYDYIGEQTCAADGMCQVPCPMGISTAVVTDAIRAKKATPAESDILHYGAEHFGAVETDLRAMLKVAVGTERVISPYPLLWATDFLHRISHQVPHWSSHFPMPRKLHYREEANPDFVYFPACVTRIFGASGLHKDDLITVVLRLAGKAGIRVSLPEEAHGLCCSQIWEHKGNPAGQRLTANRTIESFYKWSGGGRIPIFCDTTSCTHTLLFETGGDILTPENREKYKQLKIMDITQWLKEVVLPRIKVIRPKNRILLHPTCSCQIMGLTPVLLDIARKCAREVILPDNWGCCGASGDRGFIFPELSDSATRDERDEIGHESFDGCYSLARTCEIAMQDHIEQPYESIVYLVDETIQDQGT</sequence>
<evidence type="ECO:0000256" key="4">
    <source>
        <dbReference type="ARBA" id="ARBA00022723"/>
    </source>
</evidence>
<comment type="caution">
    <text evidence="11">The sequence shown here is derived from an EMBL/GenBank/DDBJ whole genome shotgun (WGS) entry which is preliminary data.</text>
</comment>
<evidence type="ECO:0000313" key="11">
    <source>
        <dbReference type="EMBL" id="RGU57687.1"/>
    </source>
</evidence>
<dbReference type="SUPFAM" id="SSF55103">
    <property type="entry name" value="FAD-linked oxidases, C-terminal domain"/>
    <property type="match status" value="1"/>
</dbReference>
<evidence type="ECO:0000256" key="2">
    <source>
        <dbReference type="ARBA" id="ARBA00008000"/>
    </source>
</evidence>
<dbReference type="GO" id="GO:0071949">
    <property type="term" value="F:FAD binding"/>
    <property type="evidence" value="ECO:0007669"/>
    <property type="project" value="InterPro"/>
</dbReference>
<dbReference type="PROSITE" id="PS00198">
    <property type="entry name" value="4FE4S_FER_1"/>
    <property type="match status" value="1"/>
</dbReference>
<dbReference type="InterPro" id="IPR017900">
    <property type="entry name" value="4Fe4S_Fe_S_CS"/>
</dbReference>
<dbReference type="Gene3D" id="3.30.465.10">
    <property type="match status" value="1"/>
</dbReference>